<feature type="compositionally biased region" description="Acidic residues" evidence="1">
    <location>
        <begin position="258"/>
        <end position="270"/>
    </location>
</feature>
<feature type="region of interest" description="Disordered" evidence="1">
    <location>
        <begin position="424"/>
        <end position="446"/>
    </location>
</feature>
<name>A0A1B6C9U5_9HEMI</name>
<accession>A0A1B6C9U5</accession>
<gene>
    <name evidence="2" type="ORF">g.16895</name>
</gene>
<feature type="compositionally biased region" description="Polar residues" evidence="1">
    <location>
        <begin position="1"/>
        <end position="10"/>
    </location>
</feature>
<feature type="compositionally biased region" description="Polar residues" evidence="1">
    <location>
        <begin position="62"/>
        <end position="88"/>
    </location>
</feature>
<feature type="region of interest" description="Disordered" evidence="1">
    <location>
        <begin position="1"/>
        <end position="379"/>
    </location>
</feature>
<organism evidence="2">
    <name type="scientific">Clastoptera arizonana</name>
    <name type="common">Arizona spittle bug</name>
    <dbReference type="NCBI Taxonomy" id="38151"/>
    <lineage>
        <taxon>Eukaryota</taxon>
        <taxon>Metazoa</taxon>
        <taxon>Ecdysozoa</taxon>
        <taxon>Arthropoda</taxon>
        <taxon>Hexapoda</taxon>
        <taxon>Insecta</taxon>
        <taxon>Pterygota</taxon>
        <taxon>Neoptera</taxon>
        <taxon>Paraneoptera</taxon>
        <taxon>Hemiptera</taxon>
        <taxon>Auchenorrhyncha</taxon>
        <taxon>Cercopoidea</taxon>
        <taxon>Clastopteridae</taxon>
        <taxon>Clastoptera</taxon>
    </lineage>
</organism>
<sequence length="446" mass="51228">EQSDLTTTIDNNEDSETDNVRTVEGEDSKSNNLNTIENKNKIDDCCEEDSEKTLNDEEVMNSLENESGLDNNTENESVLDNNTKNESVLDNDTEIENHTSSNEEAMVLQIEKDFLESSSDLSSVVDSENDINSERKKSKKKRHQNNPDKCKEERAPLKDGESLKLDSKDDKFINEKQDPTSSPKKKDDSDSDTEIDKLTNLSRINKRKKRKCSENSDIDNEADHNNDQNRLEKKDKELSGSEKNVEEKSQKKKKEEKEDILDYLIEDDSNISDNNDNEPSMPHDDISNLLSEEINCTNIEEEQEKLNLDMLLASSGSEDGKKTGKQSSDSDLENLLKSKKDKKKTKDSDKIEKNGMDEELESKNKSKSESSFDSSDDLLQKELLRKKRRQKWRENKLLKIKFSDTDTSDEDRIWERIKKNRKTKQDLEISKSDTGVKIKPKLLPES</sequence>
<proteinExistence type="predicted"/>
<reference evidence="2" key="1">
    <citation type="submission" date="2015-12" db="EMBL/GenBank/DDBJ databases">
        <title>De novo transcriptome assembly of four potential Pierce s Disease insect vectors from Arizona vineyards.</title>
        <authorList>
            <person name="Tassone E.E."/>
        </authorList>
    </citation>
    <scope>NUCLEOTIDE SEQUENCE</scope>
</reference>
<feature type="non-terminal residue" evidence="2">
    <location>
        <position position="1"/>
    </location>
</feature>
<feature type="compositionally biased region" description="Low complexity" evidence="1">
    <location>
        <begin position="116"/>
        <end position="126"/>
    </location>
</feature>
<feature type="compositionally biased region" description="Polar residues" evidence="1">
    <location>
        <begin position="288"/>
        <end position="298"/>
    </location>
</feature>
<evidence type="ECO:0000313" key="2">
    <source>
        <dbReference type="EMBL" id="JAS10109.1"/>
    </source>
</evidence>
<dbReference type="AlphaFoldDB" id="A0A1B6C9U5"/>
<feature type="compositionally biased region" description="Basic and acidic residues" evidence="1">
    <location>
        <begin position="18"/>
        <end position="29"/>
    </location>
</feature>
<feature type="compositionally biased region" description="Basic and acidic residues" evidence="1">
    <location>
        <begin position="145"/>
        <end position="188"/>
    </location>
</feature>
<feature type="compositionally biased region" description="Basic and acidic residues" evidence="1">
    <location>
        <begin position="221"/>
        <end position="257"/>
    </location>
</feature>
<protein>
    <submittedName>
        <fullName evidence="2">Uncharacterized protein</fullName>
    </submittedName>
</protein>
<feature type="compositionally biased region" description="Basic and acidic residues" evidence="1">
    <location>
        <begin position="334"/>
        <end position="370"/>
    </location>
</feature>
<feature type="non-terminal residue" evidence="2">
    <location>
        <position position="446"/>
    </location>
</feature>
<dbReference type="EMBL" id="GEDC01027189">
    <property type="protein sequence ID" value="JAS10109.1"/>
    <property type="molecule type" value="Transcribed_RNA"/>
</dbReference>
<evidence type="ECO:0000256" key="1">
    <source>
        <dbReference type="SAM" id="MobiDB-lite"/>
    </source>
</evidence>